<evidence type="ECO:0000256" key="1">
    <source>
        <dbReference type="SAM" id="MobiDB-lite"/>
    </source>
</evidence>
<evidence type="ECO:0008006" key="6">
    <source>
        <dbReference type="Google" id="ProtNLM"/>
    </source>
</evidence>
<sequence length="357" mass="37184">MALSVADAVLDLLDASPMAVVVHDEGGRVRHANAAFARLLGYSLSEVLDLDMSDLVLASADGSHPADVADPADPADPFDEPGTAVPQPDPVPAAVLAGARHPAVREHRAEVPAPRSSSVPSPSGSIADRRMVHRSGRTLRCRTTTSTVDRDGRRLVLMCVEDVAAHERVVERLRHAATHDTLTGLTNRAGMSRHLQDVARSGRVVDVAMVDLDGLKLVNDTLGHLAGDRLLVAVAGFLTAGLPAGCEVSRWAGDEFVVTGPVRSGHGPDPAPDAAGIGGPDTGTGHFDLAAALRRCLRAEVEVAPEVTVAVRASVGVSRCGGGRSPAEALAAADEAMYAMKHARARRGSAVPEPRRP</sequence>
<dbReference type="PANTHER" id="PTHR44757">
    <property type="entry name" value="DIGUANYLATE CYCLASE DGCP"/>
    <property type="match status" value="1"/>
</dbReference>
<keyword evidence="5" id="KW-1185">Reference proteome</keyword>
<dbReference type="PANTHER" id="PTHR44757:SF2">
    <property type="entry name" value="BIOFILM ARCHITECTURE MAINTENANCE PROTEIN MBAA"/>
    <property type="match status" value="1"/>
</dbReference>
<dbReference type="PROSITE" id="PS50887">
    <property type="entry name" value="GGDEF"/>
    <property type="match status" value="1"/>
</dbReference>
<feature type="domain" description="GGDEF" evidence="3">
    <location>
        <begin position="203"/>
        <end position="354"/>
    </location>
</feature>
<evidence type="ECO:0000259" key="3">
    <source>
        <dbReference type="PROSITE" id="PS50887"/>
    </source>
</evidence>
<dbReference type="CDD" id="cd01949">
    <property type="entry name" value="GGDEF"/>
    <property type="match status" value="1"/>
</dbReference>
<comment type="caution">
    <text evidence="4">The sequence shown here is derived from an EMBL/GenBank/DDBJ whole genome shotgun (WGS) entry which is preliminary data.</text>
</comment>
<evidence type="ECO:0000313" key="5">
    <source>
        <dbReference type="Proteomes" id="UP000655208"/>
    </source>
</evidence>
<dbReference type="Gene3D" id="3.30.70.270">
    <property type="match status" value="1"/>
</dbReference>
<dbReference type="SUPFAM" id="SSF55785">
    <property type="entry name" value="PYP-like sensor domain (PAS domain)"/>
    <property type="match status" value="1"/>
</dbReference>
<name>A0A917WC18_9ACTN</name>
<evidence type="ECO:0000313" key="4">
    <source>
        <dbReference type="EMBL" id="GGL88642.1"/>
    </source>
</evidence>
<dbReference type="Gene3D" id="3.30.450.20">
    <property type="entry name" value="PAS domain"/>
    <property type="match status" value="1"/>
</dbReference>
<dbReference type="NCBIfam" id="TIGR00229">
    <property type="entry name" value="sensory_box"/>
    <property type="match status" value="1"/>
</dbReference>
<dbReference type="PROSITE" id="PS50112">
    <property type="entry name" value="PAS"/>
    <property type="match status" value="1"/>
</dbReference>
<dbReference type="SUPFAM" id="SSF55073">
    <property type="entry name" value="Nucleotide cyclase"/>
    <property type="match status" value="1"/>
</dbReference>
<dbReference type="InterPro" id="IPR000160">
    <property type="entry name" value="GGDEF_dom"/>
</dbReference>
<dbReference type="NCBIfam" id="TIGR00254">
    <property type="entry name" value="GGDEF"/>
    <property type="match status" value="1"/>
</dbReference>
<feature type="region of interest" description="Disordered" evidence="1">
    <location>
        <begin position="106"/>
        <end position="127"/>
    </location>
</feature>
<dbReference type="SMART" id="SM00091">
    <property type="entry name" value="PAS"/>
    <property type="match status" value="1"/>
</dbReference>
<gene>
    <name evidence="4" type="ORF">GCM10011594_05340</name>
</gene>
<dbReference type="InterPro" id="IPR029787">
    <property type="entry name" value="Nucleotide_cyclase"/>
</dbReference>
<dbReference type="Pfam" id="PF00990">
    <property type="entry name" value="GGDEF"/>
    <property type="match status" value="1"/>
</dbReference>
<dbReference type="SMART" id="SM00267">
    <property type="entry name" value="GGDEF"/>
    <property type="match status" value="1"/>
</dbReference>
<feature type="region of interest" description="Disordered" evidence="1">
    <location>
        <begin position="64"/>
        <end position="89"/>
    </location>
</feature>
<feature type="domain" description="PAS" evidence="2">
    <location>
        <begin position="5"/>
        <end position="49"/>
    </location>
</feature>
<dbReference type="CDD" id="cd00130">
    <property type="entry name" value="PAS"/>
    <property type="match status" value="1"/>
</dbReference>
<dbReference type="Pfam" id="PF13188">
    <property type="entry name" value="PAS_8"/>
    <property type="match status" value="1"/>
</dbReference>
<dbReference type="InterPro" id="IPR000014">
    <property type="entry name" value="PAS"/>
</dbReference>
<reference evidence="4" key="1">
    <citation type="journal article" date="2014" name="Int. J. Syst. Evol. Microbiol.">
        <title>Complete genome sequence of Corynebacterium casei LMG S-19264T (=DSM 44701T), isolated from a smear-ripened cheese.</title>
        <authorList>
            <consortium name="US DOE Joint Genome Institute (JGI-PGF)"/>
            <person name="Walter F."/>
            <person name="Albersmeier A."/>
            <person name="Kalinowski J."/>
            <person name="Ruckert C."/>
        </authorList>
    </citation>
    <scope>NUCLEOTIDE SEQUENCE</scope>
    <source>
        <strain evidence="4">CGMCC 4.7308</strain>
    </source>
</reference>
<dbReference type="AlphaFoldDB" id="A0A917WC18"/>
<proteinExistence type="predicted"/>
<accession>A0A917WC18</accession>
<dbReference type="InterPro" id="IPR043128">
    <property type="entry name" value="Rev_trsase/Diguanyl_cyclase"/>
</dbReference>
<evidence type="ECO:0000259" key="2">
    <source>
        <dbReference type="PROSITE" id="PS50112"/>
    </source>
</evidence>
<dbReference type="InterPro" id="IPR052155">
    <property type="entry name" value="Biofilm_reg_signaling"/>
</dbReference>
<dbReference type="EMBL" id="BMNA01000001">
    <property type="protein sequence ID" value="GGL88642.1"/>
    <property type="molecule type" value="Genomic_DNA"/>
</dbReference>
<reference evidence="4" key="2">
    <citation type="submission" date="2020-09" db="EMBL/GenBank/DDBJ databases">
        <authorList>
            <person name="Sun Q."/>
            <person name="Zhou Y."/>
        </authorList>
    </citation>
    <scope>NUCLEOTIDE SEQUENCE</scope>
    <source>
        <strain evidence="4">CGMCC 4.7308</strain>
    </source>
</reference>
<dbReference type="Proteomes" id="UP000655208">
    <property type="component" value="Unassembled WGS sequence"/>
</dbReference>
<protein>
    <recommendedName>
        <fullName evidence="6">PAS domain S-box-containing protein/diguanylate cyclase (GGDEF)-like protein</fullName>
    </recommendedName>
</protein>
<dbReference type="InterPro" id="IPR035965">
    <property type="entry name" value="PAS-like_dom_sf"/>
</dbReference>
<organism evidence="4 5">
    <name type="scientific">Nakamurella endophytica</name>
    <dbReference type="NCBI Taxonomy" id="1748367"/>
    <lineage>
        <taxon>Bacteria</taxon>
        <taxon>Bacillati</taxon>
        <taxon>Actinomycetota</taxon>
        <taxon>Actinomycetes</taxon>
        <taxon>Nakamurellales</taxon>
        <taxon>Nakamurellaceae</taxon>
        <taxon>Nakamurella</taxon>
    </lineage>
</organism>
<feature type="compositionally biased region" description="Low complexity" evidence="1">
    <location>
        <begin position="112"/>
        <end position="125"/>
    </location>
</feature>